<reference evidence="2 3" key="1">
    <citation type="submission" date="2019-04" db="EMBL/GenBank/DDBJ databases">
        <title>Phreatobacter aquaticus sp. nov.</title>
        <authorList>
            <person name="Choi A."/>
            <person name="Baek K."/>
        </authorList>
    </citation>
    <scope>NUCLEOTIDE SEQUENCE [LARGE SCALE GENOMIC DNA]</scope>
    <source>
        <strain evidence="2 3">NMCR1094</strain>
    </source>
</reference>
<accession>A0A4D7QQA7</accession>
<dbReference type="SUPFAM" id="SSF55315">
    <property type="entry name" value="L30e-like"/>
    <property type="match status" value="1"/>
</dbReference>
<dbReference type="SUPFAM" id="SSF64376">
    <property type="entry name" value="YlxR-like"/>
    <property type="match status" value="1"/>
</dbReference>
<sequence>MTIEEGPDLNLDAGPRVRRGEAERTCIVNRTAGSPDGLIRFVIDPEGVVIADLKAKLPGRGAWVTATRAALTEAVRRKAFARAFKSEVTVPADIADRVDALLEGQALSALSLANKAGAIITGFSKVEAAASNQDIAGLIHASDAGEDGVKKQAQAVRRRHGDDEGQVARVTLFDSSQLDLALGRMNVVHAALLAGGPSAHFLARCAALEVFRSGALTGGPSPASVNEPKH</sequence>
<dbReference type="PANTHER" id="PTHR34215">
    <property type="entry name" value="BLL0784 PROTEIN"/>
    <property type="match status" value="1"/>
</dbReference>
<proteinExistence type="predicted"/>
<dbReference type="CDD" id="cd00279">
    <property type="entry name" value="YlxR"/>
    <property type="match status" value="1"/>
</dbReference>
<dbReference type="Proteomes" id="UP000298588">
    <property type="component" value="Chromosome"/>
</dbReference>
<dbReference type="InterPro" id="IPR007393">
    <property type="entry name" value="YlxR_dom"/>
</dbReference>
<feature type="domain" description="YlxR" evidence="1">
    <location>
        <begin position="24"/>
        <end position="98"/>
    </location>
</feature>
<protein>
    <submittedName>
        <fullName evidence="2">RNA-binding protein</fullName>
    </submittedName>
</protein>
<dbReference type="NCBIfam" id="NF006622">
    <property type="entry name" value="PRK09190.1"/>
    <property type="match status" value="1"/>
</dbReference>
<evidence type="ECO:0000313" key="3">
    <source>
        <dbReference type="Proteomes" id="UP000298588"/>
    </source>
</evidence>
<evidence type="ECO:0000259" key="1">
    <source>
        <dbReference type="Pfam" id="PF04296"/>
    </source>
</evidence>
<dbReference type="InterPro" id="IPR029064">
    <property type="entry name" value="Ribosomal_eL30-like_sf"/>
</dbReference>
<dbReference type="AlphaFoldDB" id="A0A4D7QQA7"/>
<dbReference type="Gene3D" id="3.30.1230.10">
    <property type="entry name" value="YlxR-like"/>
    <property type="match status" value="1"/>
</dbReference>
<dbReference type="KEGG" id="paqt:E8L99_03310"/>
<dbReference type="PANTHER" id="PTHR34215:SF1">
    <property type="entry name" value="YLXR DOMAIN-CONTAINING PROTEIN"/>
    <property type="match status" value="1"/>
</dbReference>
<evidence type="ECO:0000313" key="2">
    <source>
        <dbReference type="EMBL" id="QCK88601.1"/>
    </source>
</evidence>
<dbReference type="Pfam" id="PF04296">
    <property type="entry name" value="YlxR"/>
    <property type="match status" value="1"/>
</dbReference>
<organism evidence="2 3">
    <name type="scientific">Phreatobacter aquaticus</name>
    <dbReference type="NCBI Taxonomy" id="2570229"/>
    <lineage>
        <taxon>Bacteria</taxon>
        <taxon>Pseudomonadati</taxon>
        <taxon>Pseudomonadota</taxon>
        <taxon>Alphaproteobacteria</taxon>
        <taxon>Hyphomicrobiales</taxon>
        <taxon>Phreatobacteraceae</taxon>
        <taxon>Phreatobacter</taxon>
    </lineage>
</organism>
<dbReference type="EMBL" id="CP039865">
    <property type="protein sequence ID" value="QCK88601.1"/>
    <property type="molecule type" value="Genomic_DNA"/>
</dbReference>
<keyword evidence="3" id="KW-1185">Reference proteome</keyword>
<dbReference type="Gene3D" id="3.30.1330.30">
    <property type="match status" value="1"/>
</dbReference>
<dbReference type="InterPro" id="IPR037465">
    <property type="entry name" value="YlxR"/>
</dbReference>
<gene>
    <name evidence="2" type="ORF">E8L99_03310</name>
</gene>
<dbReference type="OrthoDB" id="9799836at2"/>
<dbReference type="InterPro" id="IPR035931">
    <property type="entry name" value="YlxR-like_sf"/>
</dbReference>
<name>A0A4D7QQA7_9HYPH</name>